<sequence>MEAALSPCLPRYPWQQPSLQSRLRRASSSSSENLNPHDGFRPRLSSALSAVAPPRPSSIDGRRPRTDINLLRSDNGSILEAQGTTLANASPSLPPLSLAETAWLAAQFMVVWFGANWSINAGLGLTSVASGTTIGSASGFFTLAIGCLLGVDHFTYGRLGAVSMSFLGVLLVTWADTETNPSSTLGSPVNAPLGDALALLSAFLYSIYVMMLKVKIGSEDRISMPLFFGFVGAFNIIALWPIGLLLHLTGIEPFQLPPNAATWLGVVVNMSITFVSDLVYLLAMLKSSPLATTLGLSLTIPLALAGDILRGSHSGGLQAGLGSVMVLLSFLAIGLADNAAMQNEILAATSATHLPGPAVPLSTSASSIRSYSANGSAFTSRNSEDLSSEDEDGARLSSGDTRGRSSIRT</sequence>
<organism evidence="1 2">
    <name type="scientific">Violaceomyces palustris</name>
    <dbReference type="NCBI Taxonomy" id="1673888"/>
    <lineage>
        <taxon>Eukaryota</taxon>
        <taxon>Fungi</taxon>
        <taxon>Dikarya</taxon>
        <taxon>Basidiomycota</taxon>
        <taxon>Ustilaginomycotina</taxon>
        <taxon>Ustilaginomycetes</taxon>
        <taxon>Violaceomycetales</taxon>
        <taxon>Violaceomycetaceae</taxon>
        <taxon>Violaceomyces</taxon>
    </lineage>
</organism>
<accession>A0ACD0NN78</accession>
<gene>
    <name evidence="1" type="ORF">IE53DRAFT_402615</name>
</gene>
<evidence type="ECO:0000313" key="2">
    <source>
        <dbReference type="Proteomes" id="UP000245626"/>
    </source>
</evidence>
<dbReference type="Proteomes" id="UP000245626">
    <property type="component" value="Unassembled WGS sequence"/>
</dbReference>
<dbReference type="EMBL" id="KZ820473">
    <property type="protein sequence ID" value="PWN47298.1"/>
    <property type="molecule type" value="Genomic_DNA"/>
</dbReference>
<name>A0ACD0NN78_9BASI</name>
<keyword evidence="2" id="KW-1185">Reference proteome</keyword>
<evidence type="ECO:0000313" key="1">
    <source>
        <dbReference type="EMBL" id="PWN47298.1"/>
    </source>
</evidence>
<protein>
    <submittedName>
        <fullName evidence="1">Uncharacterized protein</fullName>
    </submittedName>
</protein>
<proteinExistence type="predicted"/>
<reference evidence="1 2" key="1">
    <citation type="journal article" date="2018" name="Mol. Biol. Evol.">
        <title>Broad Genomic Sampling Reveals a Smut Pathogenic Ancestry of the Fungal Clade Ustilaginomycotina.</title>
        <authorList>
            <person name="Kijpornyongpan T."/>
            <person name="Mondo S.J."/>
            <person name="Barry K."/>
            <person name="Sandor L."/>
            <person name="Lee J."/>
            <person name="Lipzen A."/>
            <person name="Pangilinan J."/>
            <person name="LaButti K."/>
            <person name="Hainaut M."/>
            <person name="Henrissat B."/>
            <person name="Grigoriev I.V."/>
            <person name="Spatafora J.W."/>
            <person name="Aime M.C."/>
        </authorList>
    </citation>
    <scope>NUCLEOTIDE SEQUENCE [LARGE SCALE GENOMIC DNA]</scope>
    <source>
        <strain evidence="1 2">SA 807</strain>
    </source>
</reference>